<protein>
    <submittedName>
        <fullName evidence="1">Uncharacterized protein</fullName>
    </submittedName>
</protein>
<dbReference type="EMBL" id="QKWW01000002">
    <property type="protein sequence ID" value="PZT57747.1"/>
    <property type="molecule type" value="Genomic_DNA"/>
</dbReference>
<gene>
    <name evidence="1" type="ORF">DN757_00570</name>
</gene>
<comment type="caution">
    <text evidence="1">The sequence shown here is derived from an EMBL/GenBank/DDBJ whole genome shotgun (WGS) entry which is preliminary data.</text>
</comment>
<organism evidence="1 2">
    <name type="scientific">Paenibacillus silvae</name>
    <dbReference type="NCBI Taxonomy" id="1325358"/>
    <lineage>
        <taxon>Bacteria</taxon>
        <taxon>Bacillati</taxon>
        <taxon>Bacillota</taxon>
        <taxon>Bacilli</taxon>
        <taxon>Bacillales</taxon>
        <taxon>Paenibacillaceae</taxon>
        <taxon>Paenibacillus</taxon>
    </lineage>
</organism>
<dbReference type="RefSeq" id="WP_111268331.1">
    <property type="nucleotide sequence ID" value="NZ_QKWW01000002.1"/>
</dbReference>
<evidence type="ECO:0000313" key="2">
    <source>
        <dbReference type="Proteomes" id="UP000249204"/>
    </source>
</evidence>
<sequence>MDIQKATEEKLERKMQMGVPIDETILESLIQKKLLTEEAAKRLLAQKNDLNKETRKNVVSVRISDDVMSIIDDLITSGHVNSRSEGASYLIMLGVKSHYSFFNELSKEVIVIEEQRKKIKNLIESALIFPQTSQHSQLIE</sequence>
<dbReference type="AlphaFoldDB" id="A0A2W6NPD6"/>
<dbReference type="Proteomes" id="UP000249204">
    <property type="component" value="Unassembled WGS sequence"/>
</dbReference>
<name>A0A2W6NPD6_9BACL</name>
<evidence type="ECO:0000313" key="1">
    <source>
        <dbReference type="EMBL" id="PZT57747.1"/>
    </source>
</evidence>
<reference evidence="1 2" key="1">
    <citation type="submission" date="2018-06" db="EMBL/GenBank/DDBJ databases">
        <title>Isolation of heavy metals resistant Paenibacillus silvae NC2 from Gold-Copper mine in ZiJin, China.</title>
        <authorList>
            <person name="Xu J."/>
            <person name="Mazhar H.S."/>
            <person name="Rensing C."/>
        </authorList>
    </citation>
    <scope>NUCLEOTIDE SEQUENCE [LARGE SCALE GENOMIC DNA]</scope>
    <source>
        <strain evidence="1 2">NC2</strain>
    </source>
</reference>
<accession>A0A2W6NPD6</accession>
<proteinExistence type="predicted"/>